<feature type="region of interest" description="Disordered" evidence="1">
    <location>
        <begin position="1"/>
        <end position="24"/>
    </location>
</feature>
<dbReference type="InterPro" id="IPR006311">
    <property type="entry name" value="TAT_signal"/>
</dbReference>
<accession>A0ABW0FM42</accession>
<dbReference type="RefSeq" id="WP_193116063.1">
    <property type="nucleotide sequence ID" value="NZ_BAAAIR010000050.1"/>
</dbReference>
<evidence type="ECO:0000313" key="5">
    <source>
        <dbReference type="Proteomes" id="UP001595937"/>
    </source>
</evidence>
<gene>
    <name evidence="4" type="ORF">ACFPK8_19545</name>
</gene>
<dbReference type="GeneID" id="303298939"/>
<protein>
    <recommendedName>
        <fullName evidence="3">DUF8094 domain-containing protein</fullName>
    </recommendedName>
</protein>
<dbReference type="Proteomes" id="UP001595937">
    <property type="component" value="Unassembled WGS sequence"/>
</dbReference>
<evidence type="ECO:0000313" key="4">
    <source>
        <dbReference type="EMBL" id="MFC5299713.1"/>
    </source>
</evidence>
<feature type="domain" description="DUF8094" evidence="3">
    <location>
        <begin position="62"/>
        <end position="344"/>
    </location>
</feature>
<feature type="chain" id="PRO_5045259846" description="DUF8094 domain-containing protein" evidence="2">
    <location>
        <begin position="44"/>
        <end position="369"/>
    </location>
</feature>
<feature type="signal peptide" evidence="2">
    <location>
        <begin position="1"/>
        <end position="43"/>
    </location>
</feature>
<proteinExistence type="predicted"/>
<sequence length="369" mass="39481">MTRQNRSTPVWKDPQMTSRPVPRRGLFVGAGSLLAAGVLSACASEPEAPPAPPKGPSAAEPTPVNTVEQFETYVSEVNAAVLAADKKADVKKLAPRVTGSAVTFRKSAYAMIKKADEWAAFLSVPGESLIVPMTTVTAEFPRVAIALVEDSKKDGVPYFMALQQADAQSPYISWGWAQQAVGIEMPQVPNELVGAEKVEVDSEDLLMTPAKALALYAKVLSNGDEDDPDDLLADDPFKLERHEQIKTERKELNAGVEKDEAATVKETYKVTDEEFVGLRTDDGGAIVMGTLTSTRTVSIKDGATMRYAEDNAYTKVIGSKEFTKEYVRTYGAHVALFIPAKGAKGAKKGATAQVQPIGATLTTLGATGE</sequence>
<keyword evidence="5" id="KW-1185">Reference proteome</keyword>
<reference evidence="5" key="1">
    <citation type="journal article" date="2019" name="Int. J. Syst. Evol. Microbiol.">
        <title>The Global Catalogue of Microorganisms (GCM) 10K type strain sequencing project: providing services to taxonomists for standard genome sequencing and annotation.</title>
        <authorList>
            <consortium name="The Broad Institute Genomics Platform"/>
            <consortium name="The Broad Institute Genome Sequencing Center for Infectious Disease"/>
            <person name="Wu L."/>
            <person name="Ma J."/>
        </authorList>
    </citation>
    <scope>NUCLEOTIDE SEQUENCE [LARGE SCALE GENOMIC DNA]</scope>
    <source>
        <strain evidence="5">CGMCC 1.16455</strain>
    </source>
</reference>
<evidence type="ECO:0000259" key="3">
    <source>
        <dbReference type="Pfam" id="PF26366"/>
    </source>
</evidence>
<name>A0ABW0FM42_9MICO</name>
<dbReference type="InterPro" id="IPR058407">
    <property type="entry name" value="DUF8094"/>
</dbReference>
<organism evidence="4 5">
    <name type="scientific">Brachybacterium tyrofermentans</name>
    <dbReference type="NCBI Taxonomy" id="47848"/>
    <lineage>
        <taxon>Bacteria</taxon>
        <taxon>Bacillati</taxon>
        <taxon>Actinomycetota</taxon>
        <taxon>Actinomycetes</taxon>
        <taxon>Micrococcales</taxon>
        <taxon>Dermabacteraceae</taxon>
        <taxon>Brachybacterium</taxon>
    </lineage>
</organism>
<evidence type="ECO:0000256" key="2">
    <source>
        <dbReference type="SAM" id="SignalP"/>
    </source>
</evidence>
<dbReference type="PROSITE" id="PS51318">
    <property type="entry name" value="TAT"/>
    <property type="match status" value="1"/>
</dbReference>
<keyword evidence="2" id="KW-0732">Signal</keyword>
<comment type="caution">
    <text evidence="4">The sequence shown here is derived from an EMBL/GenBank/DDBJ whole genome shotgun (WGS) entry which is preliminary data.</text>
</comment>
<evidence type="ECO:0000256" key="1">
    <source>
        <dbReference type="SAM" id="MobiDB-lite"/>
    </source>
</evidence>
<dbReference type="EMBL" id="JBHSLN010000089">
    <property type="protein sequence ID" value="MFC5299713.1"/>
    <property type="molecule type" value="Genomic_DNA"/>
</dbReference>
<dbReference type="Pfam" id="PF26366">
    <property type="entry name" value="DUF8094"/>
    <property type="match status" value="1"/>
</dbReference>